<dbReference type="InterPro" id="IPR050987">
    <property type="entry name" value="AtrR-like"/>
</dbReference>
<evidence type="ECO:0008006" key="5">
    <source>
        <dbReference type="Google" id="ProtNLM"/>
    </source>
</evidence>
<feature type="region of interest" description="Disordered" evidence="2">
    <location>
        <begin position="67"/>
        <end position="107"/>
    </location>
</feature>
<dbReference type="GO" id="GO:0003700">
    <property type="term" value="F:DNA-binding transcription factor activity"/>
    <property type="evidence" value="ECO:0007669"/>
    <property type="project" value="InterPro"/>
</dbReference>
<dbReference type="OrthoDB" id="103819at2759"/>
<gene>
    <name evidence="3" type="ORF">CAC42_6214</name>
</gene>
<comment type="caution">
    <text evidence="3">The sequence shown here is derived from an EMBL/GenBank/DDBJ whole genome shotgun (WGS) entry which is preliminary data.</text>
</comment>
<evidence type="ECO:0000256" key="2">
    <source>
        <dbReference type="SAM" id="MobiDB-lite"/>
    </source>
</evidence>
<keyword evidence="4" id="KW-1185">Reference proteome</keyword>
<dbReference type="STRING" id="2082308.A0A2K1QTK3"/>
<organism evidence="3 4">
    <name type="scientific">Sphaceloma murrayae</name>
    <dbReference type="NCBI Taxonomy" id="2082308"/>
    <lineage>
        <taxon>Eukaryota</taxon>
        <taxon>Fungi</taxon>
        <taxon>Dikarya</taxon>
        <taxon>Ascomycota</taxon>
        <taxon>Pezizomycotina</taxon>
        <taxon>Dothideomycetes</taxon>
        <taxon>Dothideomycetidae</taxon>
        <taxon>Myriangiales</taxon>
        <taxon>Elsinoaceae</taxon>
        <taxon>Sphaceloma</taxon>
    </lineage>
</organism>
<dbReference type="CDD" id="cd12148">
    <property type="entry name" value="fungal_TF_MHR"/>
    <property type="match status" value="1"/>
</dbReference>
<sequence length="671" mass="74198">MSLADLPSATLAVRGRYDATRARLVQTAGQWEQLAELVQLRAQSPGLGEKKIDRIADRLVNIERLLESQSQPAPDGSVRNDLARLGSLPTPATLPSYAPSVTSNQSHDEEIDIADASNETHSLAATRVVENAVQSNSLTYGDQELRNVLDTLKKMVTTGDNVQGPMSLLGDQSIEFEPRLAPLDESTLLRLVDYVEGSLTLCFSPGLTVPVLKARCLDVLHGEADAARRLYVYSTLWHLCHEKCDEVEGEALQELRSISGTCVREMDLAIRDLGMLLPPSHEATCALITAADVAINLCRPRLAQALSSQAALMVRTLAYHDLATMRSDSESVRQGKILLFWMVYWLDTSCAFRFARSPVICENDISVPHLSHGSIIPPSFVNAFEYSIRLSGFQCRIIDELYSYQGQRQKNTDRSQRIGGLQEQLREIWDRRQNATSLPEQHKTRSQMDLLMKQSDAVMYYSTLALLQHGIPSHRNNDCSPALQASRQALHLHAEARVKYKHLPDVIWIVLKAPLTPFVLVFCHIISRPTTSAKDQDLLSKFVESLRSLSHFSEGMMKMYQLCDMFCKVAVLYVRAKDRAGAVERGELSSNTTTGTPMDWIGQVSTSDIDDYLASIGFAPVAVDGLGTGDGTDGGGDDLDTAAYMDWYQGNSSLMGFLEQDLTNLQASASQ</sequence>
<evidence type="ECO:0000313" key="3">
    <source>
        <dbReference type="EMBL" id="PNS18397.1"/>
    </source>
</evidence>
<dbReference type="EMBL" id="NKHZ01000041">
    <property type="protein sequence ID" value="PNS18397.1"/>
    <property type="molecule type" value="Genomic_DNA"/>
</dbReference>
<proteinExistence type="predicted"/>
<keyword evidence="1" id="KW-0539">Nucleus</keyword>
<dbReference type="AlphaFoldDB" id="A0A2K1QTK3"/>
<dbReference type="PANTHER" id="PTHR46910:SF5">
    <property type="entry name" value="ZN(II)2CYS6 TRANSCRIPTION FACTOR (EUROFUNG)"/>
    <property type="match status" value="1"/>
</dbReference>
<accession>A0A2K1QTK3</accession>
<reference evidence="3 4" key="1">
    <citation type="submission" date="2017-06" db="EMBL/GenBank/DDBJ databases">
        <title>Draft genome sequence of a variant of Elsinoe murrayae.</title>
        <authorList>
            <person name="Cheng Q."/>
        </authorList>
    </citation>
    <scope>NUCLEOTIDE SEQUENCE [LARGE SCALE GENOMIC DNA]</scope>
    <source>
        <strain evidence="3 4">CQ-2017a</strain>
    </source>
</reference>
<name>A0A2K1QTK3_9PEZI</name>
<dbReference type="Proteomes" id="UP000243797">
    <property type="component" value="Unassembled WGS sequence"/>
</dbReference>
<evidence type="ECO:0000256" key="1">
    <source>
        <dbReference type="ARBA" id="ARBA00023242"/>
    </source>
</evidence>
<dbReference type="InParanoid" id="A0A2K1QTK3"/>
<evidence type="ECO:0000313" key="4">
    <source>
        <dbReference type="Proteomes" id="UP000243797"/>
    </source>
</evidence>
<dbReference type="PANTHER" id="PTHR46910">
    <property type="entry name" value="TRANSCRIPTION FACTOR PDR1"/>
    <property type="match status" value="1"/>
</dbReference>
<protein>
    <recommendedName>
        <fullName evidence="5">Transcription factor domain-containing protein</fullName>
    </recommendedName>
</protein>